<gene>
    <name evidence="2" type="ORF">Daesc_001388</name>
</gene>
<evidence type="ECO:0000313" key="3">
    <source>
        <dbReference type="Proteomes" id="UP001369815"/>
    </source>
</evidence>
<accession>A0AAX6MTZ4</accession>
<comment type="caution">
    <text evidence="2">The sequence shown here is derived from an EMBL/GenBank/DDBJ whole genome shotgun (WGS) entry which is preliminary data.</text>
</comment>
<keyword evidence="3" id="KW-1185">Reference proteome</keyword>
<dbReference type="InterPro" id="IPR036465">
    <property type="entry name" value="vWFA_dom_sf"/>
</dbReference>
<organism evidence="2 3">
    <name type="scientific">Daldinia eschscholtzii</name>
    <dbReference type="NCBI Taxonomy" id="292717"/>
    <lineage>
        <taxon>Eukaryota</taxon>
        <taxon>Fungi</taxon>
        <taxon>Dikarya</taxon>
        <taxon>Ascomycota</taxon>
        <taxon>Pezizomycotina</taxon>
        <taxon>Sordariomycetes</taxon>
        <taxon>Xylariomycetidae</taxon>
        <taxon>Xylariales</taxon>
        <taxon>Hypoxylaceae</taxon>
        <taxon>Daldinia</taxon>
    </lineage>
</organism>
<dbReference type="EMBL" id="JBANMG010000002">
    <property type="protein sequence ID" value="KAK6956118.1"/>
    <property type="molecule type" value="Genomic_DNA"/>
</dbReference>
<dbReference type="Gene3D" id="3.40.50.410">
    <property type="entry name" value="von Willebrand factor, type A domain"/>
    <property type="match status" value="1"/>
</dbReference>
<name>A0AAX6MTZ4_9PEZI</name>
<feature type="domain" description="VWFA" evidence="1">
    <location>
        <begin position="32"/>
        <end position="245"/>
    </location>
</feature>
<dbReference type="Proteomes" id="UP001369815">
    <property type="component" value="Unassembled WGS sequence"/>
</dbReference>
<protein>
    <recommendedName>
        <fullName evidence="1">VWFA domain-containing protein</fullName>
    </recommendedName>
</protein>
<dbReference type="InterPro" id="IPR002035">
    <property type="entry name" value="VWF_A"/>
</dbReference>
<dbReference type="PROSITE" id="PS50234">
    <property type="entry name" value="VWFA"/>
    <property type="match status" value="1"/>
</dbReference>
<evidence type="ECO:0000313" key="2">
    <source>
        <dbReference type="EMBL" id="KAK6956118.1"/>
    </source>
</evidence>
<dbReference type="PANTHER" id="PTHR34706">
    <property type="entry name" value="SLR1338 PROTEIN"/>
    <property type="match status" value="1"/>
</dbReference>
<proteinExistence type="predicted"/>
<dbReference type="PANTHER" id="PTHR34706:SF1">
    <property type="entry name" value="VWFA DOMAIN-CONTAINING PROTEIN"/>
    <property type="match status" value="1"/>
</dbReference>
<sequence length="265" mass="29399">MATYTNDDDTAGVPQAPGTEHTELLSFLQYFETLFVIDDSSNMKRQWSDVSSLIQAVAPVCLKYDENGVDLYFINHRPTLYFPGMSVRKSGYNHIGKVHSDTGKRDSTQNIFQGVKPGGGCKLGARLKKILSWYIEQLKLDPQRAPLNVIVITAGISDDDFAAPLIEIAKELDRMNAPAHQLGVMLFQLGDNEEARKKFEHADDEMWKQAGTRDIVDTVAWRGWPASFGSDDMVKAVLGAVSKKMDGAKTALVGTEPPKRHETII</sequence>
<reference evidence="2 3" key="1">
    <citation type="journal article" date="2024" name="Front Chem Biol">
        <title>Unveiling the potential of Daldinia eschscholtzii MFLUCC 19-0629 through bioactivity and bioinformatics studies for enhanced sustainable agriculture production.</title>
        <authorList>
            <person name="Brooks S."/>
            <person name="Weaver J.A."/>
            <person name="Klomchit A."/>
            <person name="Alharthi S.A."/>
            <person name="Onlamun T."/>
            <person name="Nurani R."/>
            <person name="Vong T.K."/>
            <person name="Alberti F."/>
            <person name="Greco C."/>
        </authorList>
    </citation>
    <scope>NUCLEOTIDE SEQUENCE [LARGE SCALE GENOMIC DNA]</scope>
    <source>
        <strain evidence="2">MFLUCC 19-0629</strain>
    </source>
</reference>
<dbReference type="SUPFAM" id="SSF53300">
    <property type="entry name" value="vWA-like"/>
    <property type="match status" value="1"/>
</dbReference>
<dbReference type="AlphaFoldDB" id="A0AAX6MTZ4"/>
<evidence type="ECO:0000259" key="1">
    <source>
        <dbReference type="PROSITE" id="PS50234"/>
    </source>
</evidence>